<evidence type="ECO:0000256" key="4">
    <source>
        <dbReference type="ARBA" id="ARBA00010584"/>
    </source>
</evidence>
<keyword evidence="11 16" id="KW-0560">Oxidoreductase</keyword>
<dbReference type="PANTHER" id="PTHR46278:SF2">
    <property type="entry name" value="ASPARTATE-SEMIALDEHYDE DEHYDROGENASE"/>
    <property type="match status" value="1"/>
</dbReference>
<evidence type="ECO:0000256" key="14">
    <source>
        <dbReference type="ARBA" id="ARBA00047891"/>
    </source>
</evidence>
<dbReference type="InterPro" id="IPR036291">
    <property type="entry name" value="NAD(P)-bd_dom_sf"/>
</dbReference>
<keyword evidence="9" id="KW-0521">NADP</keyword>
<comment type="pathway">
    <text evidence="3">Amino-acid biosynthesis; L-threonine biosynthesis; L-threonine from L-aspartate: step 2/5.</text>
</comment>
<proteinExistence type="inferred from homology"/>
<comment type="pathway">
    <text evidence="2">Amino-acid biosynthesis; L-lysine biosynthesis via DAP pathway; (S)-tetrahydrodipicolinate from L-aspartate: step 2/4.</text>
</comment>
<keyword evidence="7" id="KW-0028">Amino-acid biosynthesis</keyword>
<keyword evidence="13" id="KW-0486">Methionine biosynthesis</keyword>
<dbReference type="EC" id="1.2.1.11" evidence="6"/>
<evidence type="ECO:0000256" key="2">
    <source>
        <dbReference type="ARBA" id="ARBA00005076"/>
    </source>
</evidence>
<dbReference type="SUPFAM" id="SSF55347">
    <property type="entry name" value="Glyceraldehyde-3-phosphate dehydrogenase-like, C-terminal domain"/>
    <property type="match status" value="1"/>
</dbReference>
<dbReference type="InterPro" id="IPR000319">
    <property type="entry name" value="Asp-semialdehyde_DH_CS"/>
</dbReference>
<dbReference type="EMBL" id="UOGA01000195">
    <property type="protein sequence ID" value="VAX21191.1"/>
    <property type="molecule type" value="Genomic_DNA"/>
</dbReference>
<comment type="subunit">
    <text evidence="5">Homodimer.</text>
</comment>
<dbReference type="PIRSF" id="PIRSF000148">
    <property type="entry name" value="ASA_dh"/>
    <property type="match status" value="1"/>
</dbReference>
<dbReference type="UniPathway" id="UPA00034">
    <property type="reaction ID" value="UER00016"/>
</dbReference>
<evidence type="ECO:0000256" key="10">
    <source>
        <dbReference type="ARBA" id="ARBA00022915"/>
    </source>
</evidence>
<dbReference type="GO" id="GO:0009086">
    <property type="term" value="P:methionine biosynthetic process"/>
    <property type="evidence" value="ECO:0007669"/>
    <property type="project" value="UniProtKB-KW"/>
</dbReference>
<dbReference type="UniPathway" id="UPA00050">
    <property type="reaction ID" value="UER00463"/>
</dbReference>
<dbReference type="AlphaFoldDB" id="A0A3B1C383"/>
<dbReference type="InterPro" id="IPR000534">
    <property type="entry name" value="Semialdehyde_DH_NAD-bd"/>
</dbReference>
<name>A0A3B1C383_9ZZZZ</name>
<organism evidence="16">
    <name type="scientific">hydrothermal vent metagenome</name>
    <dbReference type="NCBI Taxonomy" id="652676"/>
    <lineage>
        <taxon>unclassified sequences</taxon>
        <taxon>metagenomes</taxon>
        <taxon>ecological metagenomes</taxon>
    </lineage>
</organism>
<sequence length="336" mass="36685">MKTKYYNVAVAGATGVVGEEMIKILEQRDFPVNNLLPLASGRSAGMEIDFKGEKWEVEELTHESFSGIDIAFFSAGAARSLEFAGSAVDAGAIVIDNSSAFRMEPDTPLIVPEVNPEAISTHNGIIANPNCSTIQMVVALKPLHDTATIKRVIVSTYQAVSGAGREAMEELSQQTRDIFSFQDIEPLKFPHQIAFNCIPHIDVFLDDGCTKEEMKMAHETRKIMGDESIQVSATCVRVPVFCSHSESVNIEFERAIDPAQARDILSKAPGVEVMDDPDQSLYPLATEATGKDSVYVGRIRRDDTVANGLNIWIVADQLRKGAALNAIQIAELLTQE</sequence>
<dbReference type="GO" id="GO:0046983">
    <property type="term" value="F:protein dimerization activity"/>
    <property type="evidence" value="ECO:0007669"/>
    <property type="project" value="InterPro"/>
</dbReference>
<evidence type="ECO:0000256" key="9">
    <source>
        <dbReference type="ARBA" id="ARBA00022857"/>
    </source>
</evidence>
<dbReference type="SMART" id="SM00859">
    <property type="entry name" value="Semialdhyde_dh"/>
    <property type="match status" value="1"/>
</dbReference>
<dbReference type="GO" id="GO:0050661">
    <property type="term" value="F:NADP binding"/>
    <property type="evidence" value="ECO:0007669"/>
    <property type="project" value="InterPro"/>
</dbReference>
<evidence type="ECO:0000256" key="12">
    <source>
        <dbReference type="ARBA" id="ARBA00023154"/>
    </source>
</evidence>
<dbReference type="UniPathway" id="UPA00051">
    <property type="reaction ID" value="UER00464"/>
</dbReference>
<dbReference type="InterPro" id="IPR012080">
    <property type="entry name" value="Asp_semialdehyde_DH"/>
</dbReference>
<dbReference type="GO" id="GO:0051287">
    <property type="term" value="F:NAD binding"/>
    <property type="evidence" value="ECO:0007669"/>
    <property type="project" value="InterPro"/>
</dbReference>
<evidence type="ECO:0000256" key="8">
    <source>
        <dbReference type="ARBA" id="ARBA00022697"/>
    </source>
</evidence>
<accession>A0A3B1C383</accession>
<comment type="catalytic activity">
    <reaction evidence="14">
        <text>L-aspartate 4-semialdehyde + phosphate + NADP(+) = 4-phospho-L-aspartate + NADPH + H(+)</text>
        <dbReference type="Rhea" id="RHEA:24284"/>
        <dbReference type="ChEBI" id="CHEBI:15378"/>
        <dbReference type="ChEBI" id="CHEBI:43474"/>
        <dbReference type="ChEBI" id="CHEBI:57535"/>
        <dbReference type="ChEBI" id="CHEBI:57783"/>
        <dbReference type="ChEBI" id="CHEBI:58349"/>
        <dbReference type="ChEBI" id="CHEBI:537519"/>
        <dbReference type="EC" id="1.2.1.11"/>
    </reaction>
</comment>
<dbReference type="NCBIfam" id="NF011456">
    <property type="entry name" value="PRK14874.1"/>
    <property type="match status" value="1"/>
</dbReference>
<comment type="similarity">
    <text evidence="4">Belongs to the aspartate-semialdehyde dehydrogenase family.</text>
</comment>
<dbReference type="PANTHER" id="PTHR46278">
    <property type="entry name" value="DEHYDROGENASE, PUTATIVE-RELATED"/>
    <property type="match status" value="1"/>
</dbReference>
<dbReference type="Pfam" id="PF02774">
    <property type="entry name" value="Semialdhyde_dhC"/>
    <property type="match status" value="1"/>
</dbReference>
<evidence type="ECO:0000256" key="5">
    <source>
        <dbReference type="ARBA" id="ARBA00011738"/>
    </source>
</evidence>
<dbReference type="InterPro" id="IPR012280">
    <property type="entry name" value="Semialdhyde_DH_dimer_dom"/>
</dbReference>
<dbReference type="CDD" id="cd02316">
    <property type="entry name" value="VcASADH2_like_N"/>
    <property type="match status" value="1"/>
</dbReference>
<dbReference type="GO" id="GO:0009088">
    <property type="term" value="P:threonine biosynthetic process"/>
    <property type="evidence" value="ECO:0007669"/>
    <property type="project" value="UniProtKB-UniPathway"/>
</dbReference>
<evidence type="ECO:0000256" key="13">
    <source>
        <dbReference type="ARBA" id="ARBA00023167"/>
    </source>
</evidence>
<keyword evidence="10" id="KW-0220">Diaminopimelate biosynthesis</keyword>
<dbReference type="Gene3D" id="3.30.360.10">
    <property type="entry name" value="Dihydrodipicolinate Reductase, domain 2"/>
    <property type="match status" value="1"/>
</dbReference>
<dbReference type="GO" id="GO:0009089">
    <property type="term" value="P:lysine biosynthetic process via diaminopimelate"/>
    <property type="evidence" value="ECO:0007669"/>
    <property type="project" value="UniProtKB-UniPathway"/>
</dbReference>
<evidence type="ECO:0000313" key="16">
    <source>
        <dbReference type="EMBL" id="VAX21191.1"/>
    </source>
</evidence>
<gene>
    <name evidence="16" type="ORF">MNBD_NITROSPINAE04-1500</name>
</gene>
<dbReference type="Pfam" id="PF01118">
    <property type="entry name" value="Semialdhyde_dh"/>
    <property type="match status" value="1"/>
</dbReference>
<evidence type="ECO:0000259" key="15">
    <source>
        <dbReference type="SMART" id="SM00859"/>
    </source>
</evidence>
<dbReference type="SUPFAM" id="SSF51735">
    <property type="entry name" value="NAD(P)-binding Rossmann-fold domains"/>
    <property type="match status" value="1"/>
</dbReference>
<evidence type="ECO:0000256" key="3">
    <source>
        <dbReference type="ARBA" id="ARBA00005097"/>
    </source>
</evidence>
<keyword evidence="12" id="KW-0457">Lysine biosynthesis</keyword>
<dbReference type="NCBIfam" id="TIGR01296">
    <property type="entry name" value="asd_B"/>
    <property type="match status" value="1"/>
</dbReference>
<reference evidence="16" key="1">
    <citation type="submission" date="2018-06" db="EMBL/GenBank/DDBJ databases">
        <authorList>
            <person name="Zhirakovskaya E."/>
        </authorList>
    </citation>
    <scope>NUCLEOTIDE SEQUENCE</scope>
</reference>
<keyword evidence="8" id="KW-0791">Threonine biosynthesis</keyword>
<evidence type="ECO:0000256" key="11">
    <source>
        <dbReference type="ARBA" id="ARBA00023002"/>
    </source>
</evidence>
<feature type="domain" description="Semialdehyde dehydrogenase NAD-binding" evidence="15">
    <location>
        <begin position="7"/>
        <end position="122"/>
    </location>
</feature>
<evidence type="ECO:0000256" key="1">
    <source>
        <dbReference type="ARBA" id="ARBA00005021"/>
    </source>
</evidence>
<comment type="pathway">
    <text evidence="1">Amino-acid biosynthesis; L-methionine biosynthesis via de novo pathway; L-homoserine from L-aspartate: step 2/3.</text>
</comment>
<dbReference type="GO" id="GO:0019877">
    <property type="term" value="P:diaminopimelate biosynthetic process"/>
    <property type="evidence" value="ECO:0007669"/>
    <property type="project" value="UniProtKB-KW"/>
</dbReference>
<dbReference type="InterPro" id="IPR005986">
    <property type="entry name" value="Asp_semialdehyde_DH_beta"/>
</dbReference>
<evidence type="ECO:0000256" key="6">
    <source>
        <dbReference type="ARBA" id="ARBA00013120"/>
    </source>
</evidence>
<dbReference type="GO" id="GO:0009097">
    <property type="term" value="P:isoleucine biosynthetic process"/>
    <property type="evidence" value="ECO:0007669"/>
    <property type="project" value="InterPro"/>
</dbReference>
<evidence type="ECO:0000256" key="7">
    <source>
        <dbReference type="ARBA" id="ARBA00022605"/>
    </source>
</evidence>
<dbReference type="PROSITE" id="PS01103">
    <property type="entry name" value="ASD"/>
    <property type="match status" value="1"/>
</dbReference>
<protein>
    <recommendedName>
        <fullName evidence="6">aspartate-semialdehyde dehydrogenase</fullName>
        <ecNumber evidence="6">1.2.1.11</ecNumber>
    </recommendedName>
</protein>
<dbReference type="CDD" id="cd18131">
    <property type="entry name" value="ASADH_C_bac_euk_like"/>
    <property type="match status" value="1"/>
</dbReference>
<dbReference type="Gene3D" id="3.40.50.720">
    <property type="entry name" value="NAD(P)-binding Rossmann-like Domain"/>
    <property type="match status" value="1"/>
</dbReference>
<dbReference type="HAMAP" id="MF_02121">
    <property type="entry name" value="ASADH"/>
    <property type="match status" value="1"/>
</dbReference>
<dbReference type="GO" id="GO:0004073">
    <property type="term" value="F:aspartate-semialdehyde dehydrogenase activity"/>
    <property type="evidence" value="ECO:0007669"/>
    <property type="project" value="UniProtKB-EC"/>
</dbReference>